<sequence length="92" mass="10706">MAEDVLVKVDKFMFPIDFFVMDIGEDDDVPLILGRPFMKTTRMMIDIDDGVTKVRVQDEEVSFNLWEAMKHPKDKGVCFKMYAIEEAILEVQ</sequence>
<dbReference type="EMBL" id="LXQA010224671">
    <property type="protein sequence ID" value="MCI35564.1"/>
    <property type="molecule type" value="Genomic_DNA"/>
</dbReference>
<protein>
    <recommendedName>
        <fullName evidence="3">Reverse transcriptase domain-containing protein</fullName>
    </recommendedName>
</protein>
<keyword evidence="2" id="KW-1185">Reference proteome</keyword>
<evidence type="ECO:0008006" key="3">
    <source>
        <dbReference type="Google" id="ProtNLM"/>
    </source>
</evidence>
<dbReference type="InterPro" id="IPR021109">
    <property type="entry name" value="Peptidase_aspartic_dom_sf"/>
</dbReference>
<evidence type="ECO:0000313" key="1">
    <source>
        <dbReference type="EMBL" id="MCI35564.1"/>
    </source>
</evidence>
<proteinExistence type="predicted"/>
<dbReference type="Gene3D" id="2.40.70.10">
    <property type="entry name" value="Acid Proteases"/>
    <property type="match status" value="1"/>
</dbReference>
<dbReference type="PANTHER" id="PTHR33067">
    <property type="entry name" value="RNA-DIRECTED DNA POLYMERASE-RELATED"/>
    <property type="match status" value="1"/>
</dbReference>
<comment type="caution">
    <text evidence="1">The sequence shown here is derived from an EMBL/GenBank/DDBJ whole genome shotgun (WGS) entry which is preliminary data.</text>
</comment>
<name>A0A392RHN9_9FABA</name>
<organism evidence="1 2">
    <name type="scientific">Trifolium medium</name>
    <dbReference type="NCBI Taxonomy" id="97028"/>
    <lineage>
        <taxon>Eukaryota</taxon>
        <taxon>Viridiplantae</taxon>
        <taxon>Streptophyta</taxon>
        <taxon>Embryophyta</taxon>
        <taxon>Tracheophyta</taxon>
        <taxon>Spermatophyta</taxon>
        <taxon>Magnoliopsida</taxon>
        <taxon>eudicotyledons</taxon>
        <taxon>Gunneridae</taxon>
        <taxon>Pentapetalae</taxon>
        <taxon>rosids</taxon>
        <taxon>fabids</taxon>
        <taxon>Fabales</taxon>
        <taxon>Fabaceae</taxon>
        <taxon>Papilionoideae</taxon>
        <taxon>50 kb inversion clade</taxon>
        <taxon>NPAAA clade</taxon>
        <taxon>Hologalegina</taxon>
        <taxon>IRL clade</taxon>
        <taxon>Trifolieae</taxon>
        <taxon>Trifolium</taxon>
    </lineage>
</organism>
<dbReference type="AlphaFoldDB" id="A0A392RHN9"/>
<dbReference type="Proteomes" id="UP000265520">
    <property type="component" value="Unassembled WGS sequence"/>
</dbReference>
<dbReference type="PANTHER" id="PTHR33067:SF9">
    <property type="entry name" value="RNA-DIRECTED DNA POLYMERASE"/>
    <property type="match status" value="1"/>
</dbReference>
<accession>A0A392RHN9</accession>
<evidence type="ECO:0000313" key="2">
    <source>
        <dbReference type="Proteomes" id="UP000265520"/>
    </source>
</evidence>
<reference evidence="1 2" key="1">
    <citation type="journal article" date="2018" name="Front. Plant Sci.">
        <title>Red Clover (Trifolium pratense) and Zigzag Clover (T. medium) - A Picture of Genomic Similarities and Differences.</title>
        <authorList>
            <person name="Dluhosova J."/>
            <person name="Istvanek J."/>
            <person name="Nedelnik J."/>
            <person name="Repkova J."/>
        </authorList>
    </citation>
    <scope>NUCLEOTIDE SEQUENCE [LARGE SCALE GENOMIC DNA]</scope>
    <source>
        <strain evidence="2">cv. 10/8</strain>
        <tissue evidence="1">Leaf</tissue>
    </source>
</reference>